<organism evidence="1 2">
    <name type="scientific">Paenibacillus baekrokdamisoli</name>
    <dbReference type="NCBI Taxonomy" id="1712516"/>
    <lineage>
        <taxon>Bacteria</taxon>
        <taxon>Bacillati</taxon>
        <taxon>Bacillota</taxon>
        <taxon>Bacilli</taxon>
        <taxon>Bacillales</taxon>
        <taxon>Paenibacillaceae</taxon>
        <taxon>Paenibacillus</taxon>
    </lineage>
</organism>
<dbReference type="Gene3D" id="3.40.190.10">
    <property type="entry name" value="Periplasmic binding protein-like II"/>
    <property type="match status" value="1"/>
</dbReference>
<dbReference type="CDD" id="cd02795">
    <property type="entry name" value="CBM6-CBM35-CBM36_like"/>
    <property type="match status" value="1"/>
</dbReference>
<sequence length="969" mass="110205">MRISSNNKAILIAIVLIIGVLLVYWRVAYGSVDGQQPAGTGFEEMNIPEREGSYGAYYAQHEGQVRPDTVIKVEAEHYTEAEGMTVEIVDGHAGSPGESIITQESGTVHWQIEVPEEGLYNIAIRYYPINGKSSSIERQLLINGVSPFDGAERLAFPRIWSNALSKVAQDNRGNDLRPGQIENPMWQEEPLKDMEGYYTEPYAFYFKAGVNKLSLVSLREPMMIDYIKLYQIEKPLTYEQLLADYEERGYKPALDQMIQIQGEDASMKSSPMLYPLMDRSSPATEPYHVSKMRVNTIGGQNWRLPGDWITWSINVPETGLYQIAVKNKQNFVQGMDSARKLYIDGQIPFKEMEQIRFKYDSNWKMTVMGDEEPYLFYLAKGKHELKLEVTLGDISRLLRVVENSLREINEIYRTILMIVGSVPDRNRDYRLQAQIPETVAKIAEQSKLLAAAASEMDRISGMKSERSALLTTLSRQLADMAERPDSIPQRMDQFKANMGGLGTWMLSVREQALEIDYLVVASPGAKLPKADAAWWEKTNHELLSFGYSFLEDYNSIGDISDKDEAITVWIGAGRDQAQVLKAMIDEQFTPQTNVKVNLKLVQMGVLLPSILSGTGPDVAMQVGSDIPVNFAARNASQDLSIFPDFTEVSKRFMDSAIVPFRYDGGTYGLPEQQLFPMLFYRKDILTELKLDVPQTWEDVYRMIPVLQKNNMEFGLPIEGQSQSVTQLPPNDTFMMFLYQNNELLYKNNGAASNLDSKKAVQAFERWTELYTSYKLPLQYDFSNRFRIGEVPIGIAPYSMYNMLSVFAPEIRGLWEFVPVPGTQLPDGTIRRDTGSGGSATVMMESAKDKQGSWEFMKWWTDKETQVRFGREMEALMGAAARYPTANVEALADLPWPVKDYQNLIKQWQWVQGIPEVPGGYFTGRHLTNAFRETVIEGANARESLLDYMRYINEEIQIKRKEFGLDRKEQ</sequence>
<dbReference type="OrthoDB" id="383574at2"/>
<dbReference type="AlphaFoldDB" id="A0A3G9J193"/>
<dbReference type="CDD" id="cd14489">
    <property type="entry name" value="CBM_SBP_bac_1_like"/>
    <property type="match status" value="1"/>
</dbReference>
<dbReference type="Proteomes" id="UP000275368">
    <property type="component" value="Chromosome"/>
</dbReference>
<dbReference type="InterPro" id="IPR050490">
    <property type="entry name" value="Bact_solute-bd_prot1"/>
</dbReference>
<dbReference type="InterPro" id="IPR006059">
    <property type="entry name" value="SBP"/>
</dbReference>
<evidence type="ECO:0000313" key="1">
    <source>
        <dbReference type="EMBL" id="BBH24957.1"/>
    </source>
</evidence>
<dbReference type="KEGG" id="pbk:Back11_63020"/>
<accession>A0A3G9J193</accession>
<dbReference type="PANTHER" id="PTHR43649:SF27">
    <property type="entry name" value="EXTRACELLULAR SOLUTE-BINDING PROTEIN FAMILY 1"/>
    <property type="match status" value="1"/>
</dbReference>
<keyword evidence="2" id="KW-1185">Reference proteome</keyword>
<dbReference type="Pfam" id="PF01547">
    <property type="entry name" value="SBP_bac_1"/>
    <property type="match status" value="1"/>
</dbReference>
<gene>
    <name evidence="1" type="ORF">Back11_63020</name>
</gene>
<name>A0A3G9J193_9BACL</name>
<proteinExistence type="predicted"/>
<dbReference type="PANTHER" id="PTHR43649">
    <property type="entry name" value="ARABINOSE-BINDING PROTEIN-RELATED"/>
    <property type="match status" value="1"/>
</dbReference>
<dbReference type="EMBL" id="AP019308">
    <property type="protein sequence ID" value="BBH24957.1"/>
    <property type="molecule type" value="Genomic_DNA"/>
</dbReference>
<protein>
    <submittedName>
        <fullName evidence="1">ABC transporter substrate-binding protein</fullName>
    </submittedName>
</protein>
<reference evidence="1 2" key="1">
    <citation type="submission" date="2018-11" db="EMBL/GenBank/DDBJ databases">
        <title>Complete genome sequence of Paenibacillus baekrokdamisoli strain KCTC 33723.</title>
        <authorList>
            <person name="Kang S.W."/>
            <person name="Lee K.C."/>
            <person name="Kim K.K."/>
            <person name="Kim J.S."/>
            <person name="Kim D.S."/>
            <person name="Ko S.H."/>
            <person name="Yang S.H."/>
            <person name="Lee J.S."/>
        </authorList>
    </citation>
    <scope>NUCLEOTIDE SEQUENCE [LARGE SCALE GENOMIC DNA]</scope>
    <source>
        <strain evidence="1 2">KCTC 33723</strain>
    </source>
</reference>
<dbReference type="Gene3D" id="2.60.120.260">
    <property type="entry name" value="Galactose-binding domain-like"/>
    <property type="match status" value="2"/>
</dbReference>
<dbReference type="RefSeq" id="WP_125665511.1">
    <property type="nucleotide sequence ID" value="NZ_AP019308.1"/>
</dbReference>
<evidence type="ECO:0000313" key="2">
    <source>
        <dbReference type="Proteomes" id="UP000275368"/>
    </source>
</evidence>
<dbReference type="SUPFAM" id="SSF53850">
    <property type="entry name" value="Periplasmic binding protein-like II"/>
    <property type="match status" value="1"/>
</dbReference>